<dbReference type="AlphaFoldDB" id="A0A840YSU1"/>
<evidence type="ECO:0000313" key="2">
    <source>
        <dbReference type="EMBL" id="MBB5712744.1"/>
    </source>
</evidence>
<gene>
    <name evidence="2" type="ORF">FHT02_004004</name>
</gene>
<protein>
    <submittedName>
        <fullName evidence="2">Uncharacterized protein</fullName>
    </submittedName>
</protein>
<comment type="caution">
    <text evidence="2">The sequence shown here is derived from an EMBL/GenBank/DDBJ whole genome shotgun (WGS) entry which is preliminary data.</text>
</comment>
<sequence length="138" mass="14363">MSAAPTPDLEPAIAALLARYEQPSTLTGACHWMHARVTPVRDVLGQMLGPDEHSPQRFSPAEGSDLPEAARYGAAIAFPRDNPRLGEQAFSLPGEVQLSGSLVIGDLRCAGNSAVNVGAEQAFSATILVDDVKPAAGS</sequence>
<evidence type="ECO:0000256" key="1">
    <source>
        <dbReference type="SAM" id="MobiDB-lite"/>
    </source>
</evidence>
<name>A0A840YSU1_9SPHN</name>
<feature type="region of interest" description="Disordered" evidence="1">
    <location>
        <begin position="46"/>
        <end position="65"/>
    </location>
</feature>
<evidence type="ECO:0000313" key="3">
    <source>
        <dbReference type="Proteomes" id="UP000527143"/>
    </source>
</evidence>
<dbReference type="EMBL" id="JACIJF010000024">
    <property type="protein sequence ID" value="MBB5712744.1"/>
    <property type="molecule type" value="Genomic_DNA"/>
</dbReference>
<dbReference type="RefSeq" id="WP_184091498.1">
    <property type="nucleotide sequence ID" value="NZ_JACIJF010000024.1"/>
</dbReference>
<proteinExistence type="predicted"/>
<dbReference type="Proteomes" id="UP000527143">
    <property type="component" value="Unassembled WGS sequence"/>
</dbReference>
<accession>A0A840YSU1</accession>
<organism evidence="2 3">
    <name type="scientific">Sphingomonas xinjiangensis</name>
    <dbReference type="NCBI Taxonomy" id="643568"/>
    <lineage>
        <taxon>Bacteria</taxon>
        <taxon>Pseudomonadati</taxon>
        <taxon>Pseudomonadota</taxon>
        <taxon>Alphaproteobacteria</taxon>
        <taxon>Sphingomonadales</taxon>
        <taxon>Sphingomonadaceae</taxon>
        <taxon>Sphingomonas</taxon>
    </lineage>
</organism>
<keyword evidence="3" id="KW-1185">Reference proteome</keyword>
<reference evidence="2 3" key="1">
    <citation type="submission" date="2020-08" db="EMBL/GenBank/DDBJ databases">
        <title>Genomic Encyclopedia of Type Strains, Phase IV (KMG-IV): sequencing the most valuable type-strain genomes for metagenomic binning, comparative biology and taxonomic classification.</title>
        <authorList>
            <person name="Goeker M."/>
        </authorList>
    </citation>
    <scope>NUCLEOTIDE SEQUENCE [LARGE SCALE GENOMIC DNA]</scope>
    <source>
        <strain evidence="2 3">DSM 26736</strain>
    </source>
</reference>